<dbReference type="AlphaFoldDB" id="A0AAV4DGZ6"/>
<keyword evidence="2" id="KW-1185">Reference proteome</keyword>
<dbReference type="EMBL" id="BLXT01007882">
    <property type="protein sequence ID" value="GFO43498.1"/>
    <property type="molecule type" value="Genomic_DNA"/>
</dbReference>
<accession>A0AAV4DGZ6</accession>
<reference evidence="1 2" key="1">
    <citation type="journal article" date="2021" name="Elife">
        <title>Chloroplast acquisition without the gene transfer in kleptoplastic sea slugs, Plakobranchus ocellatus.</title>
        <authorList>
            <person name="Maeda T."/>
            <person name="Takahashi S."/>
            <person name="Yoshida T."/>
            <person name="Shimamura S."/>
            <person name="Takaki Y."/>
            <person name="Nagai Y."/>
            <person name="Toyoda A."/>
            <person name="Suzuki Y."/>
            <person name="Arimoto A."/>
            <person name="Ishii H."/>
            <person name="Satoh N."/>
            <person name="Nishiyama T."/>
            <person name="Hasebe M."/>
            <person name="Maruyama T."/>
            <person name="Minagawa J."/>
            <person name="Obokata J."/>
            <person name="Shigenobu S."/>
        </authorList>
    </citation>
    <scope>NUCLEOTIDE SEQUENCE [LARGE SCALE GENOMIC DNA]</scope>
</reference>
<proteinExistence type="predicted"/>
<name>A0AAV4DGZ6_9GAST</name>
<dbReference type="Proteomes" id="UP000735302">
    <property type="component" value="Unassembled WGS sequence"/>
</dbReference>
<protein>
    <submittedName>
        <fullName evidence="1">Uncharacterized protein</fullName>
    </submittedName>
</protein>
<evidence type="ECO:0000313" key="2">
    <source>
        <dbReference type="Proteomes" id="UP000735302"/>
    </source>
</evidence>
<sequence>MPSWHEVMTALRTQHARYPLTHMDLLKKWLVSMKRVESSEKMWMPTKSTKLSSAHFLSDWPNKTAQS</sequence>
<gene>
    <name evidence="1" type="ORF">PoB_007000300</name>
</gene>
<organism evidence="1 2">
    <name type="scientific">Plakobranchus ocellatus</name>
    <dbReference type="NCBI Taxonomy" id="259542"/>
    <lineage>
        <taxon>Eukaryota</taxon>
        <taxon>Metazoa</taxon>
        <taxon>Spiralia</taxon>
        <taxon>Lophotrochozoa</taxon>
        <taxon>Mollusca</taxon>
        <taxon>Gastropoda</taxon>
        <taxon>Heterobranchia</taxon>
        <taxon>Euthyneura</taxon>
        <taxon>Panpulmonata</taxon>
        <taxon>Sacoglossa</taxon>
        <taxon>Placobranchoidea</taxon>
        <taxon>Plakobranchidae</taxon>
        <taxon>Plakobranchus</taxon>
    </lineage>
</organism>
<evidence type="ECO:0000313" key="1">
    <source>
        <dbReference type="EMBL" id="GFO43498.1"/>
    </source>
</evidence>
<comment type="caution">
    <text evidence="1">The sequence shown here is derived from an EMBL/GenBank/DDBJ whole genome shotgun (WGS) entry which is preliminary data.</text>
</comment>